<feature type="compositionally biased region" description="Basic and acidic residues" evidence="1">
    <location>
        <begin position="416"/>
        <end position="430"/>
    </location>
</feature>
<comment type="caution">
    <text evidence="2">The sequence shown here is derived from an EMBL/GenBank/DDBJ whole genome shotgun (WGS) entry which is preliminary data.</text>
</comment>
<feature type="region of interest" description="Disordered" evidence="1">
    <location>
        <begin position="240"/>
        <end position="300"/>
    </location>
</feature>
<dbReference type="AlphaFoldDB" id="A0AAD4PMF0"/>
<feature type="region of interest" description="Disordered" evidence="1">
    <location>
        <begin position="346"/>
        <end position="393"/>
    </location>
</feature>
<feature type="region of interest" description="Disordered" evidence="1">
    <location>
        <begin position="407"/>
        <end position="430"/>
    </location>
</feature>
<feature type="compositionally biased region" description="Low complexity" evidence="1">
    <location>
        <begin position="377"/>
        <end position="390"/>
    </location>
</feature>
<feature type="compositionally biased region" description="Polar residues" evidence="1">
    <location>
        <begin position="486"/>
        <end position="496"/>
    </location>
</feature>
<accession>A0AAD4PMF0</accession>
<reference evidence="2" key="1">
    <citation type="journal article" date="2021" name="Mol. Ecol. Resour.">
        <title>Phylogenomic analyses of the genus Drosophila reveals genomic signals of climate adaptation.</title>
        <authorList>
            <person name="Li F."/>
            <person name="Rane R.V."/>
            <person name="Luria V."/>
            <person name="Xiong Z."/>
            <person name="Chen J."/>
            <person name="Li Z."/>
            <person name="Catullo R.A."/>
            <person name="Griffin P.C."/>
            <person name="Schiffer M."/>
            <person name="Pearce S."/>
            <person name="Lee S.F."/>
            <person name="McElroy K."/>
            <person name="Stocker A."/>
            <person name="Shirriffs J."/>
            <person name="Cockerell F."/>
            <person name="Coppin C."/>
            <person name="Sgro C.M."/>
            <person name="Karger A."/>
            <person name="Cain J.W."/>
            <person name="Weber J.A."/>
            <person name="Santpere G."/>
            <person name="Kirschner M.W."/>
            <person name="Hoffmann A.A."/>
            <person name="Oakeshott J.G."/>
            <person name="Zhang G."/>
        </authorList>
    </citation>
    <scope>NUCLEOTIDE SEQUENCE</scope>
    <source>
        <strain evidence="2">BGI-SZ-2011g</strain>
    </source>
</reference>
<organism evidence="2 3">
    <name type="scientific">Drosophila rubida</name>
    <dbReference type="NCBI Taxonomy" id="30044"/>
    <lineage>
        <taxon>Eukaryota</taxon>
        <taxon>Metazoa</taxon>
        <taxon>Ecdysozoa</taxon>
        <taxon>Arthropoda</taxon>
        <taxon>Hexapoda</taxon>
        <taxon>Insecta</taxon>
        <taxon>Pterygota</taxon>
        <taxon>Neoptera</taxon>
        <taxon>Endopterygota</taxon>
        <taxon>Diptera</taxon>
        <taxon>Brachycera</taxon>
        <taxon>Muscomorpha</taxon>
        <taxon>Ephydroidea</taxon>
        <taxon>Drosophilidae</taxon>
        <taxon>Drosophila</taxon>
    </lineage>
</organism>
<feature type="compositionally biased region" description="Basic and acidic residues" evidence="1">
    <location>
        <begin position="264"/>
        <end position="295"/>
    </location>
</feature>
<feature type="region of interest" description="Disordered" evidence="1">
    <location>
        <begin position="484"/>
        <end position="512"/>
    </location>
</feature>
<keyword evidence="3" id="KW-1185">Reference proteome</keyword>
<feature type="compositionally biased region" description="Polar residues" evidence="1">
    <location>
        <begin position="118"/>
        <end position="128"/>
    </location>
</feature>
<feature type="compositionally biased region" description="Basic and acidic residues" evidence="1">
    <location>
        <begin position="500"/>
        <end position="512"/>
    </location>
</feature>
<name>A0AAD4PMF0_9MUSC</name>
<proteinExistence type="predicted"/>
<evidence type="ECO:0000256" key="1">
    <source>
        <dbReference type="SAM" id="MobiDB-lite"/>
    </source>
</evidence>
<feature type="region of interest" description="Disordered" evidence="1">
    <location>
        <begin position="566"/>
        <end position="589"/>
    </location>
</feature>
<evidence type="ECO:0000313" key="3">
    <source>
        <dbReference type="Proteomes" id="UP001200034"/>
    </source>
</evidence>
<dbReference type="Proteomes" id="UP001200034">
    <property type="component" value="Unassembled WGS sequence"/>
</dbReference>
<sequence length="589" mass="64630">MYECCAPNCCDPCYKICTPPDCSLTTEFPKQTGPFVEEKFSNYNPPSFLVNRSPPKTRAKSRSCSCFTKSAKVSPNCKCKSKGISDCKKVDRESGKRVCDKSCDAKSDNDSEAAGNGSIPSKSNSDNNLGMPGQRQGPEDAWPLPDPVIPVYDFRDALNPMNQVPRPLKEMPAAGLPTRKDPMFDPCTGVECQPTPPQNGAYGAPLNYMYPNCYPSPYYSMPYCGIPCCPCPQDMNMQGPMPSQQPDNVNEPGETAVEATKSTSVERLKKSRNERSKSKKDDLSNEKERGKEKANKSKLQNNQAMKLVKCNEIGKDLIDRICKSLQIPRPPVDCYIVLPIPMAVKSKAKSSPSESKKGTDSSGGPDSSSGENKDATSSQNEKQSPSSSEQCKTRNCGCNTMISGKFDDSSENSEASSKDKDKGKDKENKDGDGACCSTGGCYYRPRYKYCYNPCTGCFYWRKQCCCCNGCCGNGGGGNSCPIPKQASKSDSGSPQASTKKKGESSKSKVSMDSKRSKAGAMCSFQPGVQDPFNPWLGFQQQCSAVPPFYYRSNRVFPPQFQMNGRRFASQPHNQNGRQHRSVDIDWRSY</sequence>
<protein>
    <submittedName>
        <fullName evidence="2">Uncharacterized protein</fullName>
    </submittedName>
</protein>
<dbReference type="EMBL" id="JAJJHW010002585">
    <property type="protein sequence ID" value="KAH8372203.1"/>
    <property type="molecule type" value="Genomic_DNA"/>
</dbReference>
<gene>
    <name evidence="2" type="ORF">KR093_010559</name>
</gene>
<feature type="region of interest" description="Disordered" evidence="1">
    <location>
        <begin position="100"/>
        <end position="145"/>
    </location>
</feature>
<feature type="compositionally biased region" description="Basic and acidic residues" evidence="1">
    <location>
        <begin position="580"/>
        <end position="589"/>
    </location>
</feature>
<evidence type="ECO:0000313" key="2">
    <source>
        <dbReference type="EMBL" id="KAH8372203.1"/>
    </source>
</evidence>
<feature type="compositionally biased region" description="Low complexity" evidence="1">
    <location>
        <begin position="360"/>
        <end position="370"/>
    </location>
</feature>
<feature type="compositionally biased region" description="Basic and acidic residues" evidence="1">
    <location>
        <begin position="100"/>
        <end position="109"/>
    </location>
</feature>